<name>A0A6S7BWY4_9BURK</name>
<dbReference type="EMBL" id="CADIKM010000083">
    <property type="protein sequence ID" value="CAB3806405.1"/>
    <property type="molecule type" value="Genomic_DNA"/>
</dbReference>
<feature type="compositionally biased region" description="Basic residues" evidence="1">
    <location>
        <begin position="1"/>
        <end position="10"/>
    </location>
</feature>
<dbReference type="AlphaFoldDB" id="A0A6S7BWY4"/>
<dbReference type="InterPro" id="IPR025296">
    <property type="entry name" value="DUF4158"/>
</dbReference>
<dbReference type="Proteomes" id="UP000494115">
    <property type="component" value="Unassembled WGS sequence"/>
</dbReference>
<protein>
    <recommendedName>
        <fullName evidence="2">DUF4158 domain-containing protein</fullName>
    </recommendedName>
</protein>
<feature type="region of interest" description="Disordered" evidence="1">
    <location>
        <begin position="1"/>
        <end position="23"/>
    </location>
</feature>
<evidence type="ECO:0000256" key="1">
    <source>
        <dbReference type="SAM" id="MobiDB-lite"/>
    </source>
</evidence>
<evidence type="ECO:0000313" key="4">
    <source>
        <dbReference type="Proteomes" id="UP000494115"/>
    </source>
</evidence>
<accession>A0A6S7BWY4</accession>
<proteinExistence type="predicted"/>
<feature type="domain" description="DUF4158" evidence="2">
    <location>
        <begin position="32"/>
        <end position="155"/>
    </location>
</feature>
<dbReference type="Pfam" id="PF13700">
    <property type="entry name" value="DUF4158"/>
    <property type="match status" value="1"/>
</dbReference>
<evidence type="ECO:0000313" key="3">
    <source>
        <dbReference type="EMBL" id="CAB3806405.1"/>
    </source>
</evidence>
<keyword evidence="4" id="KW-1185">Reference proteome</keyword>
<feature type="compositionally biased region" description="Basic and acidic residues" evidence="1">
    <location>
        <begin position="11"/>
        <end position="23"/>
    </location>
</feature>
<organism evidence="3 4">
    <name type="scientific">Pararobbsia alpina</name>
    <dbReference type="NCBI Taxonomy" id="621374"/>
    <lineage>
        <taxon>Bacteria</taxon>
        <taxon>Pseudomonadati</taxon>
        <taxon>Pseudomonadota</taxon>
        <taxon>Betaproteobacteria</taxon>
        <taxon>Burkholderiales</taxon>
        <taxon>Burkholderiaceae</taxon>
        <taxon>Pararobbsia</taxon>
    </lineage>
</organism>
<evidence type="ECO:0000259" key="2">
    <source>
        <dbReference type="Pfam" id="PF13700"/>
    </source>
</evidence>
<gene>
    <name evidence="3" type="ORF">LMG28138_05802</name>
</gene>
<sequence>MSACVRRRHFRSADEDPTRNSHIPADSHRLSILTQHEIDELYGLPRFTDEDRQTCFDLSEPERHAVHSRTTSVAVHLTLQLGYFKAKRQFFDYDQDAVRDDLLHILGRHFPGRNPAAINLPSYPTRRALQHTVLELLGFRLCDSSAREELESRASASRCFRRSRSTSCPKHFSI</sequence>
<reference evidence="3 4" key="1">
    <citation type="submission" date="2020-04" db="EMBL/GenBank/DDBJ databases">
        <authorList>
            <person name="De Canck E."/>
        </authorList>
    </citation>
    <scope>NUCLEOTIDE SEQUENCE [LARGE SCALE GENOMIC DNA]</scope>
    <source>
        <strain evidence="3 4">LMG 28138</strain>
    </source>
</reference>